<dbReference type="KEGG" id="mhk:DFR87_10495"/>
<evidence type="ECO:0000313" key="2">
    <source>
        <dbReference type="EMBL" id="AWS00038.1"/>
    </source>
</evidence>
<name>A0A2U9IVY1_9CREN</name>
<dbReference type="EMBL" id="CP029287">
    <property type="protein sequence ID" value="AWS00038.1"/>
    <property type="molecule type" value="Genomic_DNA"/>
</dbReference>
<keyword evidence="1" id="KW-0472">Membrane</keyword>
<dbReference type="GeneID" id="36835775"/>
<sequence length="80" mass="9211">MVYNVMSHWIPISSELVGNFTLPNGTTGFTVYPYSEGLSFEGIVIYLVTFLVMLTVEVLYSFPSIRFRFAIRLLKILKRI</sequence>
<dbReference type="RefSeq" id="WP_054836192.1">
    <property type="nucleotide sequence ID" value="NZ_BBBA01000002.1"/>
</dbReference>
<accession>A0A2U9IVY1</accession>
<dbReference type="AlphaFoldDB" id="A0A2U9IVY1"/>
<dbReference type="Proteomes" id="UP000247586">
    <property type="component" value="Chromosome"/>
</dbReference>
<organism evidence="2 3">
    <name type="scientific">Metallosphaera hakonensis JCM 8857 = DSM 7519</name>
    <dbReference type="NCBI Taxonomy" id="1293036"/>
    <lineage>
        <taxon>Archaea</taxon>
        <taxon>Thermoproteota</taxon>
        <taxon>Thermoprotei</taxon>
        <taxon>Sulfolobales</taxon>
        <taxon>Sulfolobaceae</taxon>
        <taxon>Metallosphaera</taxon>
    </lineage>
</organism>
<keyword evidence="3" id="KW-1185">Reference proteome</keyword>
<evidence type="ECO:0000256" key="1">
    <source>
        <dbReference type="SAM" id="Phobius"/>
    </source>
</evidence>
<protein>
    <submittedName>
        <fullName evidence="2">Uncharacterized protein</fullName>
    </submittedName>
</protein>
<reference evidence="2 3" key="1">
    <citation type="submission" date="2018-05" db="EMBL/GenBank/DDBJ databases">
        <title>Complete Genome Sequences of Extremely Thermoacidophilic, Metal-Mobilizing Type-Strain Members of the Archaeal Family Sulfolobaceae: Acidianus brierleyi DSM-1651T, Acidianus sulfidivorans DSM-18786T, Metallosphaera hakonensis DSM-7519T, and Metallosphaera prunae DSM-10039T.</title>
        <authorList>
            <person name="Counts J.A."/>
            <person name="Kelly R.M."/>
        </authorList>
    </citation>
    <scope>NUCLEOTIDE SEQUENCE [LARGE SCALE GENOMIC DNA]</scope>
    <source>
        <strain evidence="2 3">HO1-1</strain>
    </source>
</reference>
<gene>
    <name evidence="2" type="ORF">DFR87_10495</name>
</gene>
<evidence type="ECO:0000313" key="3">
    <source>
        <dbReference type="Proteomes" id="UP000247586"/>
    </source>
</evidence>
<reference evidence="3" key="2">
    <citation type="submission" date="2020-03" db="EMBL/GenBank/DDBJ databases">
        <title>Complete Genome Sequences of Extremely Thermoacidophilic, Metal-Mobilizing Type-Strain Members of the Archaeal Family Sulfolobaceae: Acidianus brierleyi DSM-1651T, Acidianus sulfidivorans DSM-18786T, Metallosphaera hakonensis DSM-7519T, and Metallosphaera prunae DSM-10039T.</title>
        <authorList>
            <person name="Counts J.A."/>
            <person name="Kelly R.M."/>
        </authorList>
    </citation>
    <scope>NUCLEOTIDE SEQUENCE [LARGE SCALE GENOMIC DNA]</scope>
    <source>
        <strain evidence="3">HO1-1</strain>
    </source>
</reference>
<keyword evidence="1" id="KW-1133">Transmembrane helix</keyword>
<keyword evidence="1" id="KW-0812">Transmembrane</keyword>
<feature type="transmembrane region" description="Helical" evidence="1">
    <location>
        <begin position="43"/>
        <end position="62"/>
    </location>
</feature>
<proteinExistence type="predicted"/>
<reference evidence="3" key="3">
    <citation type="submission" date="2020-03" db="EMBL/GenBank/DDBJ databases">
        <title>Sequencing and Assembly of Multiple Reported Metal-Biooxidizing Members of the Extremely Thermoacidophilic Archaeal Family Sulfolobaceae.</title>
        <authorList>
            <person name="Counts J.A."/>
            <person name="Kelly R.M."/>
        </authorList>
    </citation>
    <scope>NUCLEOTIDE SEQUENCE [LARGE SCALE GENOMIC DNA]</scope>
    <source>
        <strain evidence="3">HO1-1</strain>
    </source>
</reference>